<evidence type="ECO:0000256" key="9">
    <source>
        <dbReference type="SAM" id="Phobius"/>
    </source>
</evidence>
<keyword evidence="4" id="KW-1003">Cell membrane</keyword>
<gene>
    <name evidence="11" type="ORF">DI623_00780</name>
</gene>
<comment type="subcellular location">
    <subcellularLocation>
        <location evidence="1">Cell membrane</location>
        <topology evidence="1">Multi-pass membrane protein</topology>
    </subcellularLocation>
</comment>
<dbReference type="AlphaFoldDB" id="A0A2W5AIK1"/>
<evidence type="ECO:0000256" key="1">
    <source>
        <dbReference type="ARBA" id="ARBA00004651"/>
    </source>
</evidence>
<keyword evidence="5 9" id="KW-0812">Transmembrane</keyword>
<evidence type="ECO:0000259" key="10">
    <source>
        <dbReference type="Pfam" id="PF01618"/>
    </source>
</evidence>
<evidence type="ECO:0000313" key="12">
    <source>
        <dbReference type="Proteomes" id="UP000249066"/>
    </source>
</evidence>
<dbReference type="Proteomes" id="UP000249066">
    <property type="component" value="Unassembled WGS sequence"/>
</dbReference>
<comment type="caution">
    <text evidence="11">The sequence shown here is derived from an EMBL/GenBank/DDBJ whole genome shotgun (WGS) entry which is preliminary data.</text>
</comment>
<feature type="transmembrane region" description="Helical" evidence="9">
    <location>
        <begin position="6"/>
        <end position="29"/>
    </location>
</feature>
<keyword evidence="3" id="KW-0813">Transport</keyword>
<dbReference type="InterPro" id="IPR000540">
    <property type="entry name" value="Flag_MotA_CS"/>
</dbReference>
<dbReference type="GO" id="GO:0006935">
    <property type="term" value="P:chemotaxis"/>
    <property type="evidence" value="ECO:0007669"/>
    <property type="project" value="InterPro"/>
</dbReference>
<reference evidence="11 12" key="1">
    <citation type="submission" date="2017-08" db="EMBL/GenBank/DDBJ databases">
        <title>Infants hospitalized years apart are colonized by the same room-sourced microbial strains.</title>
        <authorList>
            <person name="Brooks B."/>
            <person name="Olm M.R."/>
            <person name="Firek B.A."/>
            <person name="Baker R."/>
            <person name="Thomas B.C."/>
            <person name="Morowitz M.J."/>
            <person name="Banfield J.F."/>
        </authorList>
    </citation>
    <scope>NUCLEOTIDE SEQUENCE [LARGE SCALE GENOMIC DNA]</scope>
    <source>
        <strain evidence="11">S2_018_000_R2_101</strain>
    </source>
</reference>
<keyword evidence="8 9" id="KW-0472">Membrane</keyword>
<dbReference type="InterPro" id="IPR047055">
    <property type="entry name" value="MotA-like"/>
</dbReference>
<feature type="domain" description="MotA/TolQ/ExbB proton channel" evidence="10">
    <location>
        <begin position="84"/>
        <end position="192"/>
    </location>
</feature>
<accession>A0A2W5AIK1</accession>
<sequence length="218" mass="22984">MPNAKLIIQFIDPLAIAIVLGGTFVATALRGPLSDTGAAFAALRRLTGTPFDAQDARARIVKAERIAKGNLVAVDAAILADPDIAAAVEAIGDGASAEAVDALLAARAAQRAERHAVVHDFWQAASEAAPAMGMIGTLLGLVRMFRGMEDPATIGGAMAVALLATLYGALFANLVFAPIAARLRRQSRREEIARRRLRAPLMALARRYAAPPRRRESA</sequence>
<dbReference type="PANTHER" id="PTHR30433">
    <property type="entry name" value="CHEMOTAXIS PROTEIN MOTA"/>
    <property type="match status" value="1"/>
</dbReference>
<organism evidence="11 12">
    <name type="scientific">Sphingomonas sanxanigenens</name>
    <dbReference type="NCBI Taxonomy" id="397260"/>
    <lineage>
        <taxon>Bacteria</taxon>
        <taxon>Pseudomonadati</taxon>
        <taxon>Pseudomonadota</taxon>
        <taxon>Alphaproteobacteria</taxon>
        <taxon>Sphingomonadales</taxon>
        <taxon>Sphingomonadaceae</taxon>
        <taxon>Sphingomonas</taxon>
    </lineage>
</organism>
<keyword evidence="6" id="KW-0283">Flagellar rotation</keyword>
<dbReference type="PROSITE" id="PS01307">
    <property type="entry name" value="MOTA"/>
    <property type="match status" value="1"/>
</dbReference>
<evidence type="ECO:0000256" key="4">
    <source>
        <dbReference type="ARBA" id="ARBA00022475"/>
    </source>
</evidence>
<dbReference type="InterPro" id="IPR002898">
    <property type="entry name" value="MotA_ExbB_proton_chnl"/>
</dbReference>
<comment type="similarity">
    <text evidence="2">Belongs to the MotA family.</text>
</comment>
<evidence type="ECO:0000256" key="7">
    <source>
        <dbReference type="ARBA" id="ARBA00022989"/>
    </source>
</evidence>
<dbReference type="Pfam" id="PF01618">
    <property type="entry name" value="MotA_ExbB"/>
    <property type="match status" value="1"/>
</dbReference>
<proteinExistence type="inferred from homology"/>
<dbReference type="EMBL" id="QFNN01000002">
    <property type="protein sequence ID" value="PZO92129.1"/>
    <property type="molecule type" value="Genomic_DNA"/>
</dbReference>
<evidence type="ECO:0000256" key="5">
    <source>
        <dbReference type="ARBA" id="ARBA00022692"/>
    </source>
</evidence>
<dbReference type="GO" id="GO:0005886">
    <property type="term" value="C:plasma membrane"/>
    <property type="evidence" value="ECO:0007669"/>
    <property type="project" value="UniProtKB-SubCell"/>
</dbReference>
<evidence type="ECO:0000256" key="3">
    <source>
        <dbReference type="ARBA" id="ARBA00022448"/>
    </source>
</evidence>
<evidence type="ECO:0000256" key="2">
    <source>
        <dbReference type="ARBA" id="ARBA00008038"/>
    </source>
</evidence>
<feature type="transmembrane region" description="Helical" evidence="9">
    <location>
        <begin position="154"/>
        <end position="179"/>
    </location>
</feature>
<evidence type="ECO:0000313" key="11">
    <source>
        <dbReference type="EMBL" id="PZO92129.1"/>
    </source>
</evidence>
<dbReference type="GO" id="GO:0071978">
    <property type="term" value="P:bacterial-type flagellum-dependent swarming motility"/>
    <property type="evidence" value="ECO:0007669"/>
    <property type="project" value="InterPro"/>
</dbReference>
<evidence type="ECO:0000256" key="8">
    <source>
        <dbReference type="ARBA" id="ARBA00023136"/>
    </source>
</evidence>
<keyword evidence="7 9" id="KW-1133">Transmembrane helix</keyword>
<dbReference type="PANTHER" id="PTHR30433:SF2">
    <property type="entry name" value="MOTILITY PROTEIN A"/>
    <property type="match status" value="1"/>
</dbReference>
<evidence type="ECO:0000256" key="6">
    <source>
        <dbReference type="ARBA" id="ARBA00022779"/>
    </source>
</evidence>
<protein>
    <submittedName>
        <fullName evidence="11">Biopolymer transporter ExbB</fullName>
    </submittedName>
</protein>
<name>A0A2W5AIK1_9SPHN</name>